<dbReference type="Proteomes" id="UP001632037">
    <property type="component" value="Unassembled WGS sequence"/>
</dbReference>
<organism evidence="1 2">
    <name type="scientific">Phytophthora oleae</name>
    <dbReference type="NCBI Taxonomy" id="2107226"/>
    <lineage>
        <taxon>Eukaryota</taxon>
        <taxon>Sar</taxon>
        <taxon>Stramenopiles</taxon>
        <taxon>Oomycota</taxon>
        <taxon>Peronosporomycetes</taxon>
        <taxon>Peronosporales</taxon>
        <taxon>Peronosporaceae</taxon>
        <taxon>Phytophthora</taxon>
    </lineage>
</organism>
<evidence type="ECO:0000313" key="2">
    <source>
        <dbReference type="Proteomes" id="UP001632037"/>
    </source>
</evidence>
<accession>A0ABD3EW93</accession>
<dbReference type="EMBL" id="JBIMZQ010000058">
    <property type="protein sequence ID" value="KAL3657967.1"/>
    <property type="molecule type" value="Genomic_DNA"/>
</dbReference>
<gene>
    <name evidence="1" type="ORF">V7S43_017016</name>
</gene>
<proteinExistence type="predicted"/>
<evidence type="ECO:0000313" key="1">
    <source>
        <dbReference type="EMBL" id="KAL3657967.1"/>
    </source>
</evidence>
<keyword evidence="2" id="KW-1185">Reference proteome</keyword>
<protein>
    <submittedName>
        <fullName evidence="1">Uncharacterized protein</fullName>
    </submittedName>
</protein>
<name>A0ABD3EW93_9STRA</name>
<comment type="caution">
    <text evidence="1">The sequence shown here is derived from an EMBL/GenBank/DDBJ whole genome shotgun (WGS) entry which is preliminary data.</text>
</comment>
<dbReference type="AlphaFoldDB" id="A0ABD3EW93"/>
<sequence length="141" mass="15803">MLSTVNAADFFRIRELPDPQTGALPYLLEVKESHSGESNGRKKKGIHPAFAVEIDAASMGKAGPQAILNGLRLKYQDQAQLLGNLPTRSMVKNLYQWASLRLCQDEKRFFNSGTFDRTRDEAEFNAEPPGVQNEMLVLECF</sequence>
<reference evidence="1 2" key="1">
    <citation type="submission" date="2024-09" db="EMBL/GenBank/DDBJ databases">
        <title>Genome sequencing and assembly of Phytophthora oleae, isolate VK10A, causative agent of rot of olive drupes.</title>
        <authorList>
            <person name="Conti Taguali S."/>
            <person name="Riolo M."/>
            <person name="La Spada F."/>
            <person name="Cacciola S.O."/>
            <person name="Dionisio G."/>
        </authorList>
    </citation>
    <scope>NUCLEOTIDE SEQUENCE [LARGE SCALE GENOMIC DNA]</scope>
    <source>
        <strain evidence="1 2">VK10A</strain>
    </source>
</reference>